<reference evidence="17 18" key="1">
    <citation type="submission" date="2019-10" db="EMBL/GenBank/DDBJ databases">
        <title>Genome sequencing of Lactobacillus fructivorans.</title>
        <authorList>
            <person name="Kim K."/>
        </authorList>
    </citation>
    <scope>NUCLEOTIDE SEQUENCE [LARGE SCALE GENOMIC DNA]</scope>
    <source>
        <strain evidence="17 18">LF543</strain>
    </source>
</reference>
<feature type="transmembrane region" description="Helical" evidence="14">
    <location>
        <begin position="69"/>
        <end position="87"/>
    </location>
</feature>
<feature type="transmembrane region" description="Helical" evidence="14">
    <location>
        <begin position="12"/>
        <end position="33"/>
    </location>
</feature>
<dbReference type="PROSITE" id="PS50109">
    <property type="entry name" value="HIS_KIN"/>
    <property type="match status" value="1"/>
</dbReference>
<evidence type="ECO:0000256" key="10">
    <source>
        <dbReference type="ARBA" id="ARBA00022840"/>
    </source>
</evidence>
<gene>
    <name evidence="17" type="ORF">LF543_05910</name>
</gene>
<dbReference type="RefSeq" id="WP_010022887.1">
    <property type="nucleotide sequence ID" value="NZ_AZDS01000004.1"/>
</dbReference>
<keyword evidence="7 14" id="KW-0812">Transmembrane</keyword>
<dbReference type="GO" id="GO:0005524">
    <property type="term" value="F:ATP binding"/>
    <property type="evidence" value="ECO:0007669"/>
    <property type="project" value="UniProtKB-KW"/>
</dbReference>
<dbReference type="InterPro" id="IPR036097">
    <property type="entry name" value="HisK_dim/P_sf"/>
</dbReference>
<dbReference type="Pfam" id="PF00512">
    <property type="entry name" value="HisKA"/>
    <property type="match status" value="1"/>
</dbReference>
<protein>
    <recommendedName>
        <fullName evidence="3">histidine kinase</fullName>
        <ecNumber evidence="3">2.7.13.3</ecNumber>
    </recommendedName>
</protein>
<dbReference type="CDD" id="cd00075">
    <property type="entry name" value="HATPase"/>
    <property type="match status" value="1"/>
</dbReference>
<dbReference type="SUPFAM" id="SSF47384">
    <property type="entry name" value="Homodimeric domain of signal transducing histidine kinase"/>
    <property type="match status" value="1"/>
</dbReference>
<dbReference type="SMART" id="SM00387">
    <property type="entry name" value="HATPase_c"/>
    <property type="match status" value="1"/>
</dbReference>
<evidence type="ECO:0000313" key="18">
    <source>
        <dbReference type="Proteomes" id="UP000327194"/>
    </source>
</evidence>
<keyword evidence="12" id="KW-0902">Two-component regulatory system</keyword>
<evidence type="ECO:0000256" key="6">
    <source>
        <dbReference type="ARBA" id="ARBA00022679"/>
    </source>
</evidence>
<keyword evidence="10" id="KW-0067">ATP-binding</keyword>
<evidence type="ECO:0000256" key="5">
    <source>
        <dbReference type="ARBA" id="ARBA00022553"/>
    </source>
</evidence>
<evidence type="ECO:0000256" key="4">
    <source>
        <dbReference type="ARBA" id="ARBA00022475"/>
    </source>
</evidence>
<dbReference type="Proteomes" id="UP000327194">
    <property type="component" value="Chromosome"/>
</dbReference>
<keyword evidence="13 14" id="KW-0472">Membrane</keyword>
<dbReference type="SUPFAM" id="SSF55874">
    <property type="entry name" value="ATPase domain of HSP90 chaperone/DNA topoisomerase II/histidine kinase"/>
    <property type="match status" value="1"/>
</dbReference>
<dbReference type="PROSITE" id="PS50885">
    <property type="entry name" value="HAMP"/>
    <property type="match status" value="1"/>
</dbReference>
<evidence type="ECO:0000256" key="12">
    <source>
        <dbReference type="ARBA" id="ARBA00023012"/>
    </source>
</evidence>
<evidence type="ECO:0000256" key="9">
    <source>
        <dbReference type="ARBA" id="ARBA00022777"/>
    </source>
</evidence>
<dbReference type="Gene3D" id="1.10.287.130">
    <property type="match status" value="1"/>
</dbReference>
<evidence type="ECO:0000256" key="2">
    <source>
        <dbReference type="ARBA" id="ARBA00004651"/>
    </source>
</evidence>
<evidence type="ECO:0000256" key="14">
    <source>
        <dbReference type="SAM" id="Phobius"/>
    </source>
</evidence>
<comment type="catalytic activity">
    <reaction evidence="1">
        <text>ATP + protein L-histidine = ADP + protein N-phospho-L-histidine.</text>
        <dbReference type="EC" id="2.7.13.3"/>
    </reaction>
</comment>
<dbReference type="InterPro" id="IPR003594">
    <property type="entry name" value="HATPase_dom"/>
</dbReference>
<dbReference type="Pfam" id="PF02518">
    <property type="entry name" value="HATPase_c"/>
    <property type="match status" value="1"/>
</dbReference>
<feature type="domain" description="HAMP" evidence="16">
    <location>
        <begin position="89"/>
        <end position="141"/>
    </location>
</feature>
<dbReference type="PANTHER" id="PTHR45528:SF1">
    <property type="entry name" value="SENSOR HISTIDINE KINASE CPXA"/>
    <property type="match status" value="1"/>
</dbReference>
<evidence type="ECO:0000256" key="3">
    <source>
        <dbReference type="ARBA" id="ARBA00012438"/>
    </source>
</evidence>
<evidence type="ECO:0000259" key="16">
    <source>
        <dbReference type="PROSITE" id="PS50885"/>
    </source>
</evidence>
<dbReference type="InterPro" id="IPR003661">
    <property type="entry name" value="HisK_dim/P_dom"/>
</dbReference>
<dbReference type="InterPro" id="IPR003660">
    <property type="entry name" value="HAMP_dom"/>
</dbReference>
<evidence type="ECO:0000256" key="11">
    <source>
        <dbReference type="ARBA" id="ARBA00022989"/>
    </source>
</evidence>
<dbReference type="InterPro" id="IPR050398">
    <property type="entry name" value="HssS/ArlS-like"/>
</dbReference>
<keyword evidence="8" id="KW-0547">Nucleotide-binding</keyword>
<dbReference type="InterPro" id="IPR036890">
    <property type="entry name" value="HATPase_C_sf"/>
</dbReference>
<dbReference type="FunFam" id="3.30.565.10:FF:000013">
    <property type="entry name" value="Two-component sensor histidine kinase"/>
    <property type="match status" value="1"/>
</dbReference>
<dbReference type="EC" id="2.7.13.3" evidence="3"/>
<keyword evidence="6" id="KW-0808">Transferase</keyword>
<dbReference type="PANTHER" id="PTHR45528">
    <property type="entry name" value="SENSOR HISTIDINE KINASE CPXA"/>
    <property type="match status" value="1"/>
</dbReference>
<evidence type="ECO:0000313" key="17">
    <source>
        <dbReference type="EMBL" id="QFX93095.1"/>
    </source>
</evidence>
<keyword evidence="4" id="KW-1003">Cell membrane</keyword>
<dbReference type="SMART" id="SM00388">
    <property type="entry name" value="HisKA"/>
    <property type="match status" value="1"/>
</dbReference>
<keyword evidence="5" id="KW-0597">Phosphoprotein</keyword>
<sequence>MKLTTKEKTELFGEGVVTLILLLLLNLAITVIITQSIESNPGLRDGIFIIKQSVTFGPMHFHLLSWENLFIVAMGVIDVIIIYWRLIRRYHQMQLRHIISELHYIANGHFDHRIPFELKGDTERVIQSINALVDSVIESMNDERKVEVSKDKLVTSVSHDLRTPLTSILGYLGLIEDGQCKNQDEILKYSHIAYLKAQQMKQLVDRLFEYAKAGDKSKPSQEIDNIDVNALLEQLQASFKLDASKHGMSIEMKPLKKNVWIKANAESLGRVFNNLISNAFKYGKGGKHIYLSAKPEGKNGVEIVVANDGEQIPKRSLEHIFDRFYRVEESRNTKTGGTGLGLAIVREIVTNQGGYINVSSTKKLTAFKIYLPLDVNHPLQKNKRMVIGEENGKKEK</sequence>
<evidence type="ECO:0000256" key="13">
    <source>
        <dbReference type="ARBA" id="ARBA00023136"/>
    </source>
</evidence>
<name>A0AAE6P2Q1_9LACO</name>
<keyword evidence="11 14" id="KW-1133">Transmembrane helix</keyword>
<evidence type="ECO:0000256" key="1">
    <source>
        <dbReference type="ARBA" id="ARBA00000085"/>
    </source>
</evidence>
<dbReference type="PRINTS" id="PR00344">
    <property type="entry name" value="BCTRLSENSOR"/>
</dbReference>
<proteinExistence type="predicted"/>
<accession>A0AAE6P2Q1</accession>
<dbReference type="GO" id="GO:0005886">
    <property type="term" value="C:plasma membrane"/>
    <property type="evidence" value="ECO:0007669"/>
    <property type="project" value="UniProtKB-SubCell"/>
</dbReference>
<dbReference type="AlphaFoldDB" id="A0AAE6P2Q1"/>
<dbReference type="EMBL" id="CP045562">
    <property type="protein sequence ID" value="QFX93095.1"/>
    <property type="molecule type" value="Genomic_DNA"/>
</dbReference>
<dbReference type="InterPro" id="IPR005467">
    <property type="entry name" value="His_kinase_dom"/>
</dbReference>
<evidence type="ECO:0000256" key="7">
    <source>
        <dbReference type="ARBA" id="ARBA00022692"/>
    </source>
</evidence>
<dbReference type="KEGG" id="lfv:LF543_05910"/>
<keyword evidence="9" id="KW-0418">Kinase</keyword>
<organism evidence="17 18">
    <name type="scientific">Fructilactobacillus fructivorans</name>
    <dbReference type="NCBI Taxonomy" id="1614"/>
    <lineage>
        <taxon>Bacteria</taxon>
        <taxon>Bacillati</taxon>
        <taxon>Bacillota</taxon>
        <taxon>Bacilli</taxon>
        <taxon>Lactobacillales</taxon>
        <taxon>Lactobacillaceae</taxon>
        <taxon>Fructilactobacillus</taxon>
    </lineage>
</organism>
<dbReference type="InterPro" id="IPR004358">
    <property type="entry name" value="Sig_transdc_His_kin-like_C"/>
</dbReference>
<evidence type="ECO:0000259" key="15">
    <source>
        <dbReference type="PROSITE" id="PS50109"/>
    </source>
</evidence>
<feature type="domain" description="Histidine kinase" evidence="15">
    <location>
        <begin position="156"/>
        <end position="375"/>
    </location>
</feature>
<evidence type="ECO:0000256" key="8">
    <source>
        <dbReference type="ARBA" id="ARBA00022741"/>
    </source>
</evidence>
<dbReference type="GO" id="GO:0000155">
    <property type="term" value="F:phosphorelay sensor kinase activity"/>
    <property type="evidence" value="ECO:0007669"/>
    <property type="project" value="InterPro"/>
</dbReference>
<dbReference type="CDD" id="cd00082">
    <property type="entry name" value="HisKA"/>
    <property type="match status" value="1"/>
</dbReference>
<dbReference type="Gene3D" id="3.30.565.10">
    <property type="entry name" value="Histidine kinase-like ATPase, C-terminal domain"/>
    <property type="match status" value="1"/>
</dbReference>
<comment type="subcellular location">
    <subcellularLocation>
        <location evidence="2">Cell membrane</location>
        <topology evidence="2">Multi-pass membrane protein</topology>
    </subcellularLocation>
</comment>